<dbReference type="PROSITE" id="PS01124">
    <property type="entry name" value="HTH_ARAC_FAMILY_2"/>
    <property type="match status" value="1"/>
</dbReference>
<evidence type="ECO:0000313" key="6">
    <source>
        <dbReference type="Proteomes" id="UP000276437"/>
    </source>
</evidence>
<dbReference type="InterPro" id="IPR037923">
    <property type="entry name" value="HTH-like"/>
</dbReference>
<feature type="domain" description="HTH araC/xylS-type" evidence="4">
    <location>
        <begin position="185"/>
        <end position="284"/>
    </location>
</feature>
<dbReference type="SUPFAM" id="SSF46689">
    <property type="entry name" value="Homeodomain-like"/>
    <property type="match status" value="2"/>
</dbReference>
<dbReference type="AlphaFoldDB" id="A0A348AI45"/>
<dbReference type="Proteomes" id="UP000276437">
    <property type="component" value="Chromosome"/>
</dbReference>
<dbReference type="InterPro" id="IPR018060">
    <property type="entry name" value="HTH_AraC"/>
</dbReference>
<dbReference type="GO" id="GO:0003700">
    <property type="term" value="F:DNA-binding transcription factor activity"/>
    <property type="evidence" value="ECO:0007669"/>
    <property type="project" value="InterPro"/>
</dbReference>
<dbReference type="Gene3D" id="1.10.10.60">
    <property type="entry name" value="Homeodomain-like"/>
    <property type="match status" value="2"/>
</dbReference>
<evidence type="ECO:0000313" key="5">
    <source>
        <dbReference type="EMBL" id="BBB90743.1"/>
    </source>
</evidence>
<dbReference type="InterPro" id="IPR003313">
    <property type="entry name" value="AraC-bd"/>
</dbReference>
<keyword evidence="2" id="KW-0238">DNA-binding</keyword>
<dbReference type="Pfam" id="PF12833">
    <property type="entry name" value="HTH_18"/>
    <property type="match status" value="1"/>
</dbReference>
<dbReference type="GO" id="GO:0043565">
    <property type="term" value="F:sequence-specific DNA binding"/>
    <property type="evidence" value="ECO:0007669"/>
    <property type="project" value="InterPro"/>
</dbReference>
<reference evidence="5 6" key="1">
    <citation type="journal article" date="2018" name="Int. J. Syst. Evol. Microbiol.">
        <title>Methylomusa anaerophila gen. nov., sp. nov., an anaerobic methanol-utilizing bacterium isolated from a microbial fuel cell.</title>
        <authorList>
            <person name="Amano N."/>
            <person name="Yamamuro A."/>
            <person name="Miyahara M."/>
            <person name="Kouzuma A."/>
            <person name="Abe T."/>
            <person name="Watanabe K."/>
        </authorList>
    </citation>
    <scope>NUCLEOTIDE SEQUENCE [LARGE SCALE GENOMIC DNA]</scope>
    <source>
        <strain evidence="5 6">MMFC1</strain>
    </source>
</reference>
<dbReference type="InterPro" id="IPR014710">
    <property type="entry name" value="RmlC-like_jellyroll"/>
</dbReference>
<evidence type="ECO:0000256" key="2">
    <source>
        <dbReference type="ARBA" id="ARBA00023125"/>
    </source>
</evidence>
<dbReference type="KEGG" id="mana:MAMMFC1_01404"/>
<gene>
    <name evidence="5" type="primary">btr_1</name>
    <name evidence="5" type="ORF">MAMMFC1_01404</name>
</gene>
<dbReference type="OrthoDB" id="9791615at2"/>
<dbReference type="PANTHER" id="PTHR43280">
    <property type="entry name" value="ARAC-FAMILY TRANSCRIPTIONAL REGULATOR"/>
    <property type="match status" value="1"/>
</dbReference>
<keyword evidence="6" id="KW-1185">Reference proteome</keyword>
<keyword evidence="1" id="KW-0805">Transcription regulation</keyword>
<dbReference type="SMART" id="SM00342">
    <property type="entry name" value="HTH_ARAC"/>
    <property type="match status" value="1"/>
</dbReference>
<evidence type="ECO:0000259" key="4">
    <source>
        <dbReference type="PROSITE" id="PS01124"/>
    </source>
</evidence>
<sequence length="288" mass="33965">MIITDSGQMIDQNIKSDFPIIIRRREYHEHGPILKKHWHKEFMIFYIEKGTALIHCNSQPIPVNAGDLVIINPNDIHYVENCCSHLIESYIIIDLVFLLSYKEDVCQTKYIAPLLENHICFQNKIENDEDLVHQVTNLIAEYEQKKLGYELVIKAEVYRILVSLMRRHTVLVTDEVKNRQHPQLRPLLEYIDEHYQQKITLKKLAALANVSPYHLCRLFKSIIGMPPIEYINHLRISEAKKLLEQHHHLKVGEVAQIVGFNDSNYFSRLFKKYNHISPINMQKDRHKL</sequence>
<dbReference type="Pfam" id="PF02311">
    <property type="entry name" value="AraC_binding"/>
    <property type="match status" value="1"/>
</dbReference>
<proteinExistence type="predicted"/>
<dbReference type="InterPro" id="IPR009057">
    <property type="entry name" value="Homeodomain-like_sf"/>
</dbReference>
<keyword evidence="3" id="KW-0804">Transcription</keyword>
<evidence type="ECO:0000256" key="3">
    <source>
        <dbReference type="ARBA" id="ARBA00023163"/>
    </source>
</evidence>
<evidence type="ECO:0000256" key="1">
    <source>
        <dbReference type="ARBA" id="ARBA00023015"/>
    </source>
</evidence>
<protein>
    <submittedName>
        <fullName evidence="5">HTH-type transcriptional activator Btr</fullName>
    </submittedName>
</protein>
<dbReference type="SUPFAM" id="SSF51215">
    <property type="entry name" value="Regulatory protein AraC"/>
    <property type="match status" value="1"/>
</dbReference>
<name>A0A348AI45_9FIRM</name>
<dbReference type="PANTHER" id="PTHR43280:SF28">
    <property type="entry name" value="HTH-TYPE TRANSCRIPTIONAL ACTIVATOR RHAS"/>
    <property type="match status" value="1"/>
</dbReference>
<organism evidence="5 6">
    <name type="scientific">Methylomusa anaerophila</name>
    <dbReference type="NCBI Taxonomy" id="1930071"/>
    <lineage>
        <taxon>Bacteria</taxon>
        <taxon>Bacillati</taxon>
        <taxon>Bacillota</taxon>
        <taxon>Negativicutes</taxon>
        <taxon>Selenomonadales</taxon>
        <taxon>Sporomusaceae</taxon>
        <taxon>Methylomusa</taxon>
    </lineage>
</organism>
<dbReference type="RefSeq" id="WP_126307640.1">
    <property type="nucleotide sequence ID" value="NZ_AP018449.1"/>
</dbReference>
<accession>A0A348AI45</accession>
<dbReference type="EMBL" id="AP018449">
    <property type="protein sequence ID" value="BBB90743.1"/>
    <property type="molecule type" value="Genomic_DNA"/>
</dbReference>
<dbReference type="Gene3D" id="2.60.120.10">
    <property type="entry name" value="Jelly Rolls"/>
    <property type="match status" value="1"/>
</dbReference>